<dbReference type="GO" id="GO:0061542">
    <property type="term" value="F:3-demethylubiquinol 3-O-methyltransferase activity"/>
    <property type="evidence" value="ECO:0007669"/>
    <property type="project" value="InterPro"/>
</dbReference>
<dbReference type="RefSeq" id="WP_091457605.1">
    <property type="nucleotide sequence ID" value="NZ_FMZZ01000025.1"/>
</dbReference>
<dbReference type="PANTHER" id="PTHR43464">
    <property type="entry name" value="METHYLTRANSFERASE"/>
    <property type="match status" value="1"/>
</dbReference>
<evidence type="ECO:0000313" key="6">
    <source>
        <dbReference type="EMBL" id="SDD96534.1"/>
    </source>
</evidence>
<dbReference type="PANTHER" id="PTHR43464:SF19">
    <property type="entry name" value="UBIQUINONE BIOSYNTHESIS O-METHYLTRANSFERASE, MITOCHONDRIAL"/>
    <property type="match status" value="1"/>
</dbReference>
<dbReference type="AlphaFoldDB" id="A0A1G6Z1B0"/>
<dbReference type="EMBL" id="FMZZ01000025">
    <property type="protein sequence ID" value="SDD96534.1"/>
    <property type="molecule type" value="Genomic_DNA"/>
</dbReference>
<dbReference type="InterPro" id="IPR010233">
    <property type="entry name" value="UbiG_MeTrfase"/>
</dbReference>
<dbReference type="Pfam" id="PF08241">
    <property type="entry name" value="Methyltransf_11"/>
    <property type="match status" value="1"/>
</dbReference>
<dbReference type="GO" id="GO:0010420">
    <property type="term" value="F:polyprenyldihydroxybenzoate methyltransferase activity"/>
    <property type="evidence" value="ECO:0007669"/>
    <property type="project" value="InterPro"/>
</dbReference>
<protein>
    <submittedName>
        <fullName evidence="6">3-demethylubiquinone-9 3-methyltransferase</fullName>
    </submittedName>
</protein>
<dbReference type="Proteomes" id="UP000199501">
    <property type="component" value="Unassembled WGS sequence"/>
</dbReference>
<evidence type="ECO:0000256" key="3">
    <source>
        <dbReference type="ARBA" id="ARBA00022688"/>
    </source>
</evidence>
<organism evidence="6 7">
    <name type="scientific">Actinokineospora iranica</name>
    <dbReference type="NCBI Taxonomy" id="1271860"/>
    <lineage>
        <taxon>Bacteria</taxon>
        <taxon>Bacillati</taxon>
        <taxon>Actinomycetota</taxon>
        <taxon>Actinomycetes</taxon>
        <taxon>Pseudonocardiales</taxon>
        <taxon>Pseudonocardiaceae</taxon>
        <taxon>Actinokineospora</taxon>
    </lineage>
</organism>
<evidence type="ECO:0000256" key="4">
    <source>
        <dbReference type="ARBA" id="ARBA00022691"/>
    </source>
</evidence>
<gene>
    <name evidence="6" type="ORF">SAMN05216174_1258</name>
</gene>
<name>A0A1G6Z1B0_9PSEU</name>
<dbReference type="InterPro" id="IPR029063">
    <property type="entry name" value="SAM-dependent_MTases_sf"/>
</dbReference>
<dbReference type="GO" id="GO:0032259">
    <property type="term" value="P:methylation"/>
    <property type="evidence" value="ECO:0007669"/>
    <property type="project" value="UniProtKB-KW"/>
</dbReference>
<keyword evidence="6" id="KW-0830">Ubiquinone</keyword>
<evidence type="ECO:0000256" key="1">
    <source>
        <dbReference type="ARBA" id="ARBA00022603"/>
    </source>
</evidence>
<keyword evidence="3" id="KW-0831">Ubiquinone biosynthesis</keyword>
<feature type="domain" description="Methyltransferase type 11" evidence="5">
    <location>
        <begin position="55"/>
        <end position="142"/>
    </location>
</feature>
<dbReference type="Gene3D" id="3.40.50.150">
    <property type="entry name" value="Vaccinia Virus protein VP39"/>
    <property type="match status" value="1"/>
</dbReference>
<evidence type="ECO:0000313" key="7">
    <source>
        <dbReference type="Proteomes" id="UP000199501"/>
    </source>
</evidence>
<keyword evidence="4" id="KW-0949">S-adenosyl-L-methionine</keyword>
<dbReference type="InterPro" id="IPR013216">
    <property type="entry name" value="Methyltransf_11"/>
</dbReference>
<reference evidence="7" key="1">
    <citation type="submission" date="2016-10" db="EMBL/GenBank/DDBJ databases">
        <authorList>
            <person name="Varghese N."/>
            <person name="Submissions S."/>
        </authorList>
    </citation>
    <scope>NUCLEOTIDE SEQUENCE [LARGE SCALE GENOMIC DNA]</scope>
    <source>
        <strain evidence="7">IBRC-M 10403</strain>
    </source>
</reference>
<dbReference type="STRING" id="1271860.SAMN05216174_1258"/>
<proteinExistence type="predicted"/>
<dbReference type="OrthoDB" id="9795634at2"/>
<evidence type="ECO:0000259" key="5">
    <source>
        <dbReference type="Pfam" id="PF08241"/>
    </source>
</evidence>
<keyword evidence="7" id="KW-1185">Reference proteome</keyword>
<evidence type="ECO:0000256" key="2">
    <source>
        <dbReference type="ARBA" id="ARBA00022679"/>
    </source>
</evidence>
<dbReference type="SUPFAM" id="SSF53335">
    <property type="entry name" value="S-adenosyl-L-methionine-dependent methyltransferases"/>
    <property type="match status" value="1"/>
</dbReference>
<sequence>MTPVGEPGAEFGGGLRAAKGSLRVLHDMYSARIAYFDAAIRSRFLDRPCSAARVLDIGCGGQVGAALAQVGYDVTSVDLTAGAGQAPESTVDRRPGSAYDLPFADRAADVVVVSDVLAQLRDVPAGIAQITRVLRPGGLLLFDAINRTVRSYLVTILLAERVLRVRRPGTHDWRMFIRPGELRAALAEHGIVLAEIRGLMPARPPHRLIGSVLRGRGLAEFELNNSVGVGYVGHGVKEPARFSAVR</sequence>
<dbReference type="NCBIfam" id="TIGR01983">
    <property type="entry name" value="UbiG"/>
    <property type="match status" value="1"/>
</dbReference>
<accession>A0A1G6Z1B0</accession>
<keyword evidence="1 6" id="KW-0489">Methyltransferase</keyword>
<keyword evidence="2 6" id="KW-0808">Transferase</keyword>